<dbReference type="Pfam" id="PF19465">
    <property type="entry name" value="DUF6002"/>
    <property type="match status" value="1"/>
</dbReference>
<keyword evidence="4" id="KW-1185">Reference proteome</keyword>
<name>A0A154MT78_9PSEU</name>
<sequence>MSVAWNQPTTVPAAAFYEGIRQAMAVVGQSRSAVEDFEPEFALPDLTPELTEFFAVAELRFAELGTAGPARLVLLDLMANPGTRTVKTLASLVIVARAVRHIDRTGERVMILTPSSANKATALRDAVLRAYRYGLAQPADLQIVTLVPDTARPKLWASALSDDAWLAARNPMCVLDPGQPSHVKEIAKQALRTSARELFRTSGIRLWHTLDLANYQVADTARAFAEHATAPVRPGVTRAHAHSVSSAFGLLGHHFGTTLLPDVTETSQYFLVQHLATPDMVLSLHGMTPPDYRADPGTGLFHQETTTRYPRTTFDPAENLETTFYTSSPATSPAMNELIRRQGGGGIVVSLNECLGRYAEVRALLGNAGVILPADPRVVREWSLVMAMTGVLNAIDRGLLDADEVLVHGSGSYSATDYRPLPDHAVRTVADAADLSAVITEAVRPVSSITKAA</sequence>
<comment type="caution">
    <text evidence="1">The sequence shown here is derived from an EMBL/GenBank/DDBJ whole genome shotgun (WGS) entry which is preliminary data.</text>
</comment>
<reference evidence="2 4" key="2">
    <citation type="submission" date="2016-11" db="EMBL/GenBank/DDBJ databases">
        <title>Genome sequencing of Amycolatopsis regifaucium.</title>
        <authorList>
            <person name="Mayilraj S."/>
            <person name="Kaur N."/>
        </authorList>
    </citation>
    <scope>NUCLEOTIDE SEQUENCE [LARGE SCALE GENOMIC DNA]</scope>
    <source>
        <strain evidence="2 4">GY080</strain>
    </source>
</reference>
<proteinExistence type="predicted"/>
<evidence type="ECO:0000313" key="1">
    <source>
        <dbReference type="EMBL" id="KZB87462.1"/>
    </source>
</evidence>
<dbReference type="EMBL" id="LOBU02000012">
    <property type="protein sequence ID" value="OKA08300.1"/>
    <property type="molecule type" value="Genomic_DNA"/>
</dbReference>
<dbReference type="RefSeq" id="WP_061989430.1">
    <property type="nucleotide sequence ID" value="NZ_FOPQ01000008.1"/>
</dbReference>
<reference evidence="1 3" key="1">
    <citation type="submission" date="2015-12" db="EMBL/GenBank/DDBJ databases">
        <title>Amycolatopsis regifaucium genome sequencing and assembly.</title>
        <authorList>
            <person name="Mayilraj S."/>
        </authorList>
    </citation>
    <scope>NUCLEOTIDE SEQUENCE [LARGE SCALE GENOMIC DNA]</scope>
    <source>
        <strain evidence="1 3">GY080</strain>
    </source>
</reference>
<evidence type="ECO:0000313" key="2">
    <source>
        <dbReference type="EMBL" id="OKA08300.1"/>
    </source>
</evidence>
<dbReference type="EMBL" id="LQCI01000003">
    <property type="protein sequence ID" value="KZB87462.1"/>
    <property type="molecule type" value="Genomic_DNA"/>
</dbReference>
<dbReference type="AlphaFoldDB" id="A0A154MT78"/>
<dbReference type="OrthoDB" id="4287124at2"/>
<evidence type="ECO:0000313" key="4">
    <source>
        <dbReference type="Proteomes" id="UP000186883"/>
    </source>
</evidence>
<protein>
    <submittedName>
        <fullName evidence="1">Uncharacterized protein</fullName>
    </submittedName>
</protein>
<accession>A0A154MT78</accession>
<dbReference type="Proteomes" id="UP000186883">
    <property type="component" value="Unassembled WGS sequence"/>
</dbReference>
<dbReference type="InterPro" id="IPR046044">
    <property type="entry name" value="DUF6002"/>
</dbReference>
<organism evidence="1 3">
    <name type="scientific">Amycolatopsis regifaucium</name>
    <dbReference type="NCBI Taxonomy" id="546365"/>
    <lineage>
        <taxon>Bacteria</taxon>
        <taxon>Bacillati</taxon>
        <taxon>Actinomycetota</taxon>
        <taxon>Actinomycetes</taxon>
        <taxon>Pseudonocardiales</taxon>
        <taxon>Pseudonocardiaceae</taxon>
        <taxon>Amycolatopsis</taxon>
    </lineage>
</organism>
<dbReference type="Proteomes" id="UP000076321">
    <property type="component" value="Unassembled WGS sequence"/>
</dbReference>
<gene>
    <name evidence="2" type="ORF">ATP06_0213535</name>
    <name evidence="1" type="ORF">AVL48_22760</name>
</gene>
<evidence type="ECO:0000313" key="3">
    <source>
        <dbReference type="Proteomes" id="UP000076321"/>
    </source>
</evidence>